<dbReference type="InterPro" id="IPR028983">
    <property type="entry name" value="PA2201-like_C"/>
</dbReference>
<sequence>MMNFTEQYRQQFLTEEYYVNALNHYNESINLFIESDAFEDDEYNCGEASRWSLITATDLDILYLKYTAGQAIEEMIPLFEKVIEGYEKQAEALAIFHKSEKPSVIATQSATLNILGLAFLLNRNDLFARIHQLVNGEGERHSGEDEIINKFFKLNDPKHLTINEGKLFSLPYSSLCDVIDNVLIKNNKERALEHLDAYLSDWYQMNKHETWYNSHLDLENSSAYSGYWAFEAAALVYLLDLDDSVLHKYLFYPKDIVQWARSQKPSYEPNLDTQQYSIAAGEICPRSGYWFTVAKENSRQYFNEGDVFPDFKNSWGMVYWQFSGEE</sequence>
<dbReference type="AlphaFoldDB" id="A0A3A8EMW4"/>
<protein>
    <submittedName>
        <fullName evidence="2">DUF1911 domain-containing protein</fullName>
    </submittedName>
</protein>
<accession>A0A3A8EMW4</accession>
<feature type="domain" description="PoNi C-terminal" evidence="1">
    <location>
        <begin position="144"/>
        <end position="256"/>
    </location>
</feature>
<keyword evidence="3" id="KW-1185">Reference proteome</keyword>
<dbReference type="InterPro" id="IPR015025">
    <property type="entry name" value="PoNi_C"/>
</dbReference>
<organism evidence="2 3">
    <name type="scientific">Acinetobacter rongchengensis</name>
    <dbReference type="NCBI Taxonomy" id="2419601"/>
    <lineage>
        <taxon>Bacteria</taxon>
        <taxon>Pseudomonadati</taxon>
        <taxon>Pseudomonadota</taxon>
        <taxon>Gammaproteobacteria</taxon>
        <taxon>Moraxellales</taxon>
        <taxon>Moraxellaceae</taxon>
        <taxon>Acinetobacter</taxon>
    </lineage>
</organism>
<evidence type="ECO:0000313" key="3">
    <source>
        <dbReference type="Proteomes" id="UP000280405"/>
    </source>
</evidence>
<proteinExistence type="predicted"/>
<dbReference type="SUPFAM" id="SSF140731">
    <property type="entry name" value="PA2201 C-terminal domain-like"/>
    <property type="match status" value="1"/>
</dbReference>
<dbReference type="OrthoDB" id="6862936at2"/>
<comment type="caution">
    <text evidence="2">The sequence shown here is derived from an EMBL/GenBank/DDBJ whole genome shotgun (WGS) entry which is preliminary data.</text>
</comment>
<dbReference type="Proteomes" id="UP000280405">
    <property type="component" value="Unassembled WGS sequence"/>
</dbReference>
<dbReference type="Gene3D" id="1.10.3920.10">
    <property type="entry name" value="PA2201 C-terminal domain-like"/>
    <property type="match status" value="1"/>
</dbReference>
<dbReference type="EMBL" id="RAXT01000052">
    <property type="protein sequence ID" value="RKG35945.1"/>
    <property type="molecule type" value="Genomic_DNA"/>
</dbReference>
<dbReference type="Pfam" id="PF08929">
    <property type="entry name" value="PoNi_C"/>
    <property type="match status" value="1"/>
</dbReference>
<evidence type="ECO:0000259" key="1">
    <source>
        <dbReference type="Pfam" id="PF08929"/>
    </source>
</evidence>
<name>A0A3A8EMW4_9GAMM</name>
<reference evidence="2 3" key="1">
    <citation type="submission" date="2018-09" db="EMBL/GenBank/DDBJ databases">
        <title>The draft genome of Acinetobacter spp. strains.</title>
        <authorList>
            <person name="Qin J."/>
            <person name="Feng Y."/>
            <person name="Zong Z."/>
        </authorList>
    </citation>
    <scope>NUCLEOTIDE SEQUENCE [LARGE SCALE GENOMIC DNA]</scope>
    <source>
        <strain evidence="2 3">WCHAc060115</strain>
    </source>
</reference>
<gene>
    <name evidence="2" type="ORF">D7V20_15915</name>
</gene>
<evidence type="ECO:0000313" key="2">
    <source>
        <dbReference type="EMBL" id="RKG35945.1"/>
    </source>
</evidence>